<dbReference type="AlphaFoldDB" id="A0A367FLZ9"/>
<feature type="transmembrane region" description="Helical" evidence="2">
    <location>
        <begin position="53"/>
        <end position="74"/>
    </location>
</feature>
<dbReference type="EMBL" id="QOIL01000006">
    <property type="protein sequence ID" value="RCG30862.1"/>
    <property type="molecule type" value="Genomic_DNA"/>
</dbReference>
<dbReference type="RefSeq" id="WP_114028993.1">
    <property type="nucleotide sequence ID" value="NZ_QOIL01000006.1"/>
</dbReference>
<keyword evidence="4" id="KW-1185">Reference proteome</keyword>
<evidence type="ECO:0000256" key="2">
    <source>
        <dbReference type="SAM" id="Phobius"/>
    </source>
</evidence>
<dbReference type="Proteomes" id="UP000253094">
    <property type="component" value="Unassembled WGS sequence"/>
</dbReference>
<comment type="caution">
    <text evidence="3">The sequence shown here is derived from an EMBL/GenBank/DDBJ whole genome shotgun (WGS) entry which is preliminary data.</text>
</comment>
<organism evidence="3 4">
    <name type="scientific">Sphaerisporangium album</name>
    <dbReference type="NCBI Taxonomy" id="509200"/>
    <lineage>
        <taxon>Bacteria</taxon>
        <taxon>Bacillati</taxon>
        <taxon>Actinomycetota</taxon>
        <taxon>Actinomycetes</taxon>
        <taxon>Streptosporangiales</taxon>
        <taxon>Streptosporangiaceae</taxon>
        <taxon>Sphaerisporangium</taxon>
    </lineage>
</organism>
<sequence>MEEQRTGRRPYGDPVWPTPEEPEEEEGLPPSARVYGRPAPPSRVAVPAWARRAVLLAVAVVAGTALVAGLVAVVTTAVRAPDEPTAVADATAGVTYPLPRGWIRGAVPPVTGFTSVAALEDAALVMARPGGAGDSVAVLGPRAAAIALTDLYGRLLLHGDTVEVVDDRWLSVGGYTGHSRALRATYTDVVNRPSYLRVTLLTKDDRSVVVVGLAQPDEPGRRAEIDAVVNGLR</sequence>
<protein>
    <submittedName>
        <fullName evidence="3">Uncharacterized protein</fullName>
    </submittedName>
</protein>
<evidence type="ECO:0000313" key="4">
    <source>
        <dbReference type="Proteomes" id="UP000253094"/>
    </source>
</evidence>
<proteinExistence type="predicted"/>
<keyword evidence="2" id="KW-1133">Transmembrane helix</keyword>
<evidence type="ECO:0000256" key="1">
    <source>
        <dbReference type="SAM" id="MobiDB-lite"/>
    </source>
</evidence>
<gene>
    <name evidence="3" type="ORF">DQ384_12880</name>
</gene>
<evidence type="ECO:0000313" key="3">
    <source>
        <dbReference type="EMBL" id="RCG30862.1"/>
    </source>
</evidence>
<name>A0A367FLZ9_9ACTN</name>
<feature type="region of interest" description="Disordered" evidence="1">
    <location>
        <begin position="1"/>
        <end position="35"/>
    </location>
</feature>
<dbReference type="OrthoDB" id="3543570at2"/>
<keyword evidence="2" id="KW-0472">Membrane</keyword>
<accession>A0A367FLZ9</accession>
<keyword evidence="2" id="KW-0812">Transmembrane</keyword>
<reference evidence="3 4" key="1">
    <citation type="submission" date="2018-06" db="EMBL/GenBank/DDBJ databases">
        <title>Sphaerisporangium craniellae sp. nov., isolated from a marine sponge in the South China Sea.</title>
        <authorList>
            <person name="Li L."/>
        </authorList>
    </citation>
    <scope>NUCLEOTIDE SEQUENCE [LARGE SCALE GENOMIC DNA]</scope>
    <source>
        <strain evidence="3 4">CCTCC AA 208026</strain>
    </source>
</reference>